<feature type="domain" description="JmjC" evidence="24">
    <location>
        <begin position="425"/>
        <end position="591"/>
    </location>
</feature>
<dbReference type="PROSITE" id="PS51011">
    <property type="entry name" value="ARID"/>
    <property type="match status" value="1"/>
</dbReference>
<evidence type="ECO:0000313" key="25">
    <source>
        <dbReference type="EMBL" id="EDV25410.1"/>
    </source>
</evidence>
<dbReference type="CDD" id="cd15606">
    <property type="entry name" value="PHD2_KDM5A"/>
    <property type="match status" value="1"/>
</dbReference>
<dbReference type="Pfam" id="PF02375">
    <property type="entry name" value="JmjN"/>
    <property type="match status" value="1"/>
</dbReference>
<dbReference type="GO" id="GO:0005634">
    <property type="term" value="C:nucleus"/>
    <property type="evidence" value="ECO:0000318"/>
    <property type="project" value="GO_Central"/>
</dbReference>
<evidence type="ECO:0000256" key="14">
    <source>
        <dbReference type="ARBA" id="ARBA00048734"/>
    </source>
</evidence>
<keyword evidence="12" id="KW-0408">Iron</keyword>
<dbReference type="GO" id="GO:0003677">
    <property type="term" value="F:DNA binding"/>
    <property type="evidence" value="ECO:0007669"/>
    <property type="project" value="InterPro"/>
</dbReference>
<dbReference type="InterPro" id="IPR001965">
    <property type="entry name" value="Znf_PHD"/>
</dbReference>
<comment type="subcellular location">
    <subcellularLocation>
        <location evidence="2">Nucleus</location>
    </subcellularLocation>
</comment>
<evidence type="ECO:0000256" key="12">
    <source>
        <dbReference type="ARBA" id="ARBA00023004"/>
    </source>
</evidence>
<evidence type="ECO:0000256" key="13">
    <source>
        <dbReference type="ARBA" id="ARBA00023242"/>
    </source>
</evidence>
<dbReference type="InterPro" id="IPR011011">
    <property type="entry name" value="Znf_FYVE_PHD"/>
</dbReference>
<evidence type="ECO:0000256" key="1">
    <source>
        <dbReference type="ARBA" id="ARBA00001954"/>
    </source>
</evidence>
<dbReference type="STRING" id="10228.B3RV05"/>
<dbReference type="SMART" id="SM00501">
    <property type="entry name" value="BRIGHT"/>
    <property type="match status" value="1"/>
</dbReference>
<dbReference type="Gene3D" id="1.10.150.60">
    <property type="entry name" value="ARID DNA-binding domain"/>
    <property type="match status" value="1"/>
</dbReference>
<dbReference type="GO" id="GO:0034647">
    <property type="term" value="F:histone H3K4me/H3K4me2/H3K4me3 demethylase activity"/>
    <property type="evidence" value="ECO:0000318"/>
    <property type="project" value="GO_Central"/>
</dbReference>
<gene>
    <name evidence="25" type="ORF">TRIADDRAFT_23466</name>
</gene>
<dbReference type="eggNOG" id="KOG1246">
    <property type="taxonomic scope" value="Eukaryota"/>
</dbReference>
<organism evidence="25 26">
    <name type="scientific">Trichoplax adhaerens</name>
    <name type="common">Trichoplax reptans</name>
    <dbReference type="NCBI Taxonomy" id="10228"/>
    <lineage>
        <taxon>Eukaryota</taxon>
        <taxon>Metazoa</taxon>
        <taxon>Placozoa</taxon>
        <taxon>Uniplacotomia</taxon>
        <taxon>Trichoplacea</taxon>
        <taxon>Trichoplacidae</taxon>
        <taxon>Trichoplax</taxon>
    </lineage>
</organism>
<keyword evidence="8" id="KW-0862">Zinc</keyword>
<evidence type="ECO:0000256" key="17">
    <source>
        <dbReference type="ARBA" id="ARBA00077345"/>
    </source>
</evidence>
<evidence type="ECO:0000256" key="11">
    <source>
        <dbReference type="ARBA" id="ARBA00023002"/>
    </source>
</evidence>
<dbReference type="Pfam" id="PF00628">
    <property type="entry name" value="PHD"/>
    <property type="match status" value="2"/>
</dbReference>
<sequence>MDDDGFEFVPPPEAPVFEPTLEEFEDPLRYINKIRPIAEKAGICKIRPPPSWQPPFAVDVQKFRFTPRLQKLNELEATSRVKLNCLDSVIKFWELQGVKMKIPIVDHRMLDLHRLHKVVHRLGGFEEVTTKRKWNAVGRELGYCTTTNKHISVVLRNHYERILYPYDIFQAGITIQEDSVSNQNVAIVRLNTFNVQNRKKSCKYSYMLSYLLKEIQHIDYGSNPELKKLEFIDAGPKMSLTTKVQDNAHSSVLGILYFIVIIIMYQNAFTFYLANYRKENYADTACMLCGLGDNEEFLLLCDGCDDSYHTYCLIPPLQSIPPGDWRCPKCVSQECSKSQDPFGFEQSQKIHTLRTFGDFADTFKRNHFDIALRLLSTKMVEKEYWRLTTSIEEDIEVSYGADIPASDFGSGFPLSNPNNNPEIQKYVSSPWNLNNLASLTDSIFSHINVDISGMKVPWLYIGMCFSTFCWHNEDHWSYSINYLHWGEPKTWYGVPGSYAEEFENAVRKIAPELFSDQPDLLHQLVTIVSPNKLADYNIPIVRADQCAGEFMVTFPRAYHAGFNQGFNCAEAVNFAPADWLPFGRKCVEHYRLLHRYPVFSHDELLCKLAAAADRLSFEVAKAAYADLYSSVESEKMQRAKLQQKGLNDQFREAFELIQDDERQCTVCRSTCFLSALSCECSPGKLVCLHHSDELCNCETNVSYLLYRYSTEELDQLLHCLRSRYESYLAWSNKTTKYLTDQSGNKPGIDDLRELLAIAEKCNFTQCDLVKTLKYCIARAERCQKAALQYVGKKHRTSQPSIGRKLSIDEMRGLLDQVETLPCEINEVAVVQDLASRVQILRSEAQKVLNELKPDIGKLIQLLDAGASLDVDLPEIPKLQDKLRQAEWINEVRAILSDVRPTSLDALRSLIDSGQKVTLKFCSVENSLNELHGLLSQSERWEERAKQCLLANPPYGISALEAIASQASCVRTYLPHVASLRDAIQKAKEWNNKIESIQADKYYPYLAVIEDIASKGRVIPVKLDFLPQLESQITAAKTWKDRAARLFLRKNSSYTLLEVLTPRTNSRNYMHELKLRKKRNNSSSSSISVRTNVKSVDAEVMDNDHTKEVTAYKEIEKLELATMKTLRMENLMKQKAEDADDREYCVCRRSVSGLMFQCDLCRDWFHSSCVTLPKSQGNKVMGRSSASTEAMARNMKYLCPFCLRSRRPRMDGILSLLTSLQKLPVRLPEGEALQHLTERAMDWQDRARKGISKFVDLLNKYSTTQDITNIEDHSKTSTTLCSSSADSSQVSFLFLML</sequence>
<dbReference type="KEGG" id="tad:TRIADDRAFT_23466"/>
<dbReference type="Pfam" id="PF01388">
    <property type="entry name" value="ARID"/>
    <property type="match status" value="1"/>
</dbReference>
<dbReference type="SMART" id="SM01014">
    <property type="entry name" value="ARID"/>
    <property type="match status" value="1"/>
</dbReference>
<keyword evidence="6" id="KW-0677">Repeat</keyword>
<evidence type="ECO:0000256" key="6">
    <source>
        <dbReference type="ARBA" id="ARBA00022737"/>
    </source>
</evidence>
<protein>
    <recommendedName>
        <fullName evidence="15">Lysine-specific demethylase rbr-2</fullName>
        <ecNumber evidence="4">1.14.11.67</ecNumber>
    </recommendedName>
    <alternativeName>
        <fullName evidence="16">Histone demethylase rbr-2</fullName>
    </alternativeName>
    <alternativeName>
        <fullName evidence="17">Jumonji/ARID domain-containing protein rbr-2</fullName>
    </alternativeName>
    <alternativeName>
        <fullName evidence="18">[histone H3]-trimethyl-L-lysine(4) demethylase rbr-2</fullName>
    </alternativeName>
</protein>
<keyword evidence="11" id="KW-0560">Oxidoreductase</keyword>
<dbReference type="SMART" id="SM00545">
    <property type="entry name" value="JmjN"/>
    <property type="match status" value="1"/>
</dbReference>
<keyword evidence="20" id="KW-1133">Transmembrane helix</keyword>
<feature type="domain" description="PHD-type" evidence="21">
    <location>
        <begin position="1141"/>
        <end position="1204"/>
    </location>
</feature>
<feature type="domain" description="ARID" evidence="22">
    <location>
        <begin position="79"/>
        <end position="171"/>
    </location>
</feature>
<keyword evidence="20" id="KW-0472">Membrane</keyword>
<evidence type="ECO:0000256" key="18">
    <source>
        <dbReference type="ARBA" id="ARBA00081689"/>
    </source>
</evidence>
<dbReference type="PANTHER" id="PTHR10694">
    <property type="entry name" value="LYSINE-SPECIFIC DEMETHYLASE"/>
    <property type="match status" value="1"/>
</dbReference>
<dbReference type="InParanoid" id="B3RV05"/>
<evidence type="ECO:0000256" key="10">
    <source>
        <dbReference type="ARBA" id="ARBA00022964"/>
    </source>
</evidence>
<evidence type="ECO:0000256" key="5">
    <source>
        <dbReference type="ARBA" id="ARBA00022723"/>
    </source>
</evidence>
<dbReference type="Gene3D" id="2.60.120.650">
    <property type="entry name" value="Cupin"/>
    <property type="match status" value="1"/>
</dbReference>
<keyword evidence="10" id="KW-0223">Dioxygenase</keyword>
<dbReference type="GO" id="GO:0006338">
    <property type="term" value="P:chromatin remodeling"/>
    <property type="evidence" value="ECO:0000318"/>
    <property type="project" value="GO_Central"/>
</dbReference>
<evidence type="ECO:0000256" key="3">
    <source>
        <dbReference type="ARBA" id="ARBA00006801"/>
    </source>
</evidence>
<dbReference type="SMART" id="SM00558">
    <property type="entry name" value="JmjC"/>
    <property type="match status" value="1"/>
</dbReference>
<accession>B3RV05</accession>
<dbReference type="EC" id="1.14.11.67" evidence="4"/>
<dbReference type="Pfam" id="PF02928">
    <property type="entry name" value="zf-C5HC2"/>
    <property type="match status" value="1"/>
</dbReference>
<evidence type="ECO:0000256" key="7">
    <source>
        <dbReference type="ARBA" id="ARBA00022771"/>
    </source>
</evidence>
<dbReference type="FunFam" id="2.60.120.650:FF:000036">
    <property type="entry name" value="Lysine-specific demethylase rbr-2"/>
    <property type="match status" value="1"/>
</dbReference>
<dbReference type="PROSITE" id="PS51183">
    <property type="entry name" value="JMJN"/>
    <property type="match status" value="1"/>
</dbReference>
<feature type="transmembrane region" description="Helical" evidence="20">
    <location>
        <begin position="252"/>
        <end position="274"/>
    </location>
</feature>
<dbReference type="FunFam" id="1.10.150.60:FF:000016">
    <property type="entry name" value="Putative Lysine-specific demethylase 5B"/>
    <property type="match status" value="1"/>
</dbReference>
<evidence type="ECO:0000259" key="23">
    <source>
        <dbReference type="PROSITE" id="PS51183"/>
    </source>
</evidence>
<keyword evidence="13" id="KW-0539">Nucleus</keyword>
<evidence type="ECO:0000256" key="8">
    <source>
        <dbReference type="ARBA" id="ARBA00022833"/>
    </source>
</evidence>
<dbReference type="Gene3D" id="3.30.40.10">
    <property type="entry name" value="Zinc/RING finger domain, C3HC4 (zinc finger)"/>
    <property type="match status" value="1"/>
</dbReference>
<name>B3RV05_TRIAD</name>
<evidence type="ECO:0000259" key="24">
    <source>
        <dbReference type="PROSITE" id="PS51184"/>
    </source>
</evidence>
<dbReference type="InterPro" id="IPR036431">
    <property type="entry name" value="ARID_dom_sf"/>
</dbReference>
<evidence type="ECO:0000313" key="26">
    <source>
        <dbReference type="Proteomes" id="UP000009022"/>
    </source>
</evidence>
<evidence type="ECO:0000256" key="20">
    <source>
        <dbReference type="SAM" id="Phobius"/>
    </source>
</evidence>
<evidence type="ECO:0000259" key="22">
    <source>
        <dbReference type="PROSITE" id="PS51011"/>
    </source>
</evidence>
<dbReference type="InterPro" id="IPR003349">
    <property type="entry name" value="JmjN"/>
</dbReference>
<dbReference type="PANTHER" id="PTHR10694:SF33">
    <property type="entry name" value="LYSINE-SPECIFIC DEMETHYLASE 5"/>
    <property type="match status" value="1"/>
</dbReference>
<dbReference type="InterPro" id="IPR048615">
    <property type="entry name" value="KDM5_C-hel"/>
</dbReference>
<dbReference type="PROSITE" id="PS51184">
    <property type="entry name" value="JMJC"/>
    <property type="match status" value="1"/>
</dbReference>
<evidence type="ECO:0000256" key="15">
    <source>
        <dbReference type="ARBA" id="ARBA00070553"/>
    </source>
</evidence>
<dbReference type="PROSITE" id="PS01359">
    <property type="entry name" value="ZF_PHD_1"/>
    <property type="match status" value="2"/>
</dbReference>
<feature type="domain" description="PHD-type" evidence="21">
    <location>
        <begin position="283"/>
        <end position="333"/>
    </location>
</feature>
<dbReference type="Pfam" id="PF02373">
    <property type="entry name" value="JmjC"/>
    <property type="match status" value="1"/>
</dbReference>
<dbReference type="SUPFAM" id="SSF51197">
    <property type="entry name" value="Clavaminate synthase-like"/>
    <property type="match status" value="1"/>
</dbReference>
<comment type="similarity">
    <text evidence="3">Belongs to the JARID1 histone demethylase family.</text>
</comment>
<proteinExistence type="inferred from homology"/>
<dbReference type="InterPro" id="IPR013083">
    <property type="entry name" value="Znf_RING/FYVE/PHD"/>
</dbReference>
<evidence type="ECO:0000256" key="19">
    <source>
        <dbReference type="PROSITE-ProRule" id="PRU00146"/>
    </source>
</evidence>
<keyword evidence="7 19" id="KW-0863">Zinc-finger</keyword>
<dbReference type="Pfam" id="PF08429">
    <property type="entry name" value="PLU-1"/>
    <property type="match status" value="1"/>
</dbReference>
<dbReference type="GO" id="GO:0000785">
    <property type="term" value="C:chromatin"/>
    <property type="evidence" value="ECO:0000318"/>
    <property type="project" value="GO_Central"/>
</dbReference>
<comment type="catalytic activity">
    <reaction evidence="14">
        <text>N(6),N(6),N(6)-trimethyl-L-lysyl(4)-[histone H3] + 3 2-oxoglutarate + 3 O2 = L-lysyl(4)-[histone H3] + 3 formaldehyde + 3 succinate + 3 CO2</text>
        <dbReference type="Rhea" id="RHEA:60208"/>
        <dbReference type="Rhea" id="RHEA-COMP:15537"/>
        <dbReference type="Rhea" id="RHEA-COMP:15547"/>
        <dbReference type="ChEBI" id="CHEBI:15379"/>
        <dbReference type="ChEBI" id="CHEBI:16526"/>
        <dbReference type="ChEBI" id="CHEBI:16810"/>
        <dbReference type="ChEBI" id="CHEBI:16842"/>
        <dbReference type="ChEBI" id="CHEBI:29969"/>
        <dbReference type="ChEBI" id="CHEBI:30031"/>
        <dbReference type="ChEBI" id="CHEBI:61961"/>
        <dbReference type="EC" id="1.14.11.67"/>
    </reaction>
</comment>
<dbReference type="Proteomes" id="UP000009022">
    <property type="component" value="Unassembled WGS sequence"/>
</dbReference>
<dbReference type="EMBL" id="DS985244">
    <property type="protein sequence ID" value="EDV25410.1"/>
    <property type="molecule type" value="Genomic_DNA"/>
</dbReference>
<evidence type="ECO:0000259" key="21">
    <source>
        <dbReference type="PROSITE" id="PS50016"/>
    </source>
</evidence>
<dbReference type="CDD" id="cd16864">
    <property type="entry name" value="ARID_JARID"/>
    <property type="match status" value="1"/>
</dbReference>
<dbReference type="InterPro" id="IPR003347">
    <property type="entry name" value="JmjC_dom"/>
</dbReference>
<dbReference type="OMA" id="GFDQVCK"/>
<dbReference type="InterPro" id="IPR019786">
    <property type="entry name" value="Zinc_finger_PHD-type_CS"/>
</dbReference>
<dbReference type="GO" id="GO:0006355">
    <property type="term" value="P:regulation of DNA-templated transcription"/>
    <property type="evidence" value="ECO:0000318"/>
    <property type="project" value="GO_Central"/>
</dbReference>
<dbReference type="InterPro" id="IPR019787">
    <property type="entry name" value="Znf_PHD-finger"/>
</dbReference>
<evidence type="ECO:0000256" key="4">
    <source>
        <dbReference type="ARBA" id="ARBA00012902"/>
    </source>
</evidence>
<evidence type="ECO:0000256" key="16">
    <source>
        <dbReference type="ARBA" id="ARBA00076664"/>
    </source>
</evidence>
<dbReference type="InterPro" id="IPR001606">
    <property type="entry name" value="ARID_dom"/>
</dbReference>
<dbReference type="GeneID" id="6752656"/>
<reference evidence="25 26" key="1">
    <citation type="journal article" date="2008" name="Nature">
        <title>The Trichoplax genome and the nature of placozoans.</title>
        <authorList>
            <person name="Srivastava M."/>
            <person name="Begovic E."/>
            <person name="Chapman J."/>
            <person name="Putnam N.H."/>
            <person name="Hellsten U."/>
            <person name="Kawashima T."/>
            <person name="Kuo A."/>
            <person name="Mitros T."/>
            <person name="Salamov A."/>
            <person name="Carpenter M.L."/>
            <person name="Signorovitch A.Y."/>
            <person name="Moreno M.A."/>
            <person name="Kamm K."/>
            <person name="Grimwood J."/>
            <person name="Schmutz J."/>
            <person name="Shapiro H."/>
            <person name="Grigoriev I.V."/>
            <person name="Buss L.W."/>
            <person name="Schierwater B."/>
            <person name="Dellaporta S.L."/>
            <person name="Rokhsar D.S."/>
        </authorList>
    </citation>
    <scope>NUCLEOTIDE SEQUENCE [LARGE SCALE GENOMIC DNA]</scope>
    <source>
        <strain evidence="25 26">Grell-BS-1999</strain>
    </source>
</reference>
<dbReference type="InterPro" id="IPR004198">
    <property type="entry name" value="Znf_C5HC2"/>
</dbReference>
<dbReference type="SUPFAM" id="SSF46774">
    <property type="entry name" value="ARID-like"/>
    <property type="match status" value="1"/>
</dbReference>
<evidence type="ECO:0000256" key="2">
    <source>
        <dbReference type="ARBA" id="ARBA00004123"/>
    </source>
</evidence>
<feature type="domain" description="JmjN" evidence="23">
    <location>
        <begin position="14"/>
        <end position="55"/>
    </location>
</feature>
<dbReference type="PROSITE" id="PS50016">
    <property type="entry name" value="ZF_PHD_2"/>
    <property type="match status" value="2"/>
</dbReference>
<keyword evidence="5" id="KW-0479">Metal-binding</keyword>
<keyword evidence="9" id="KW-0156">Chromatin regulator</keyword>
<keyword evidence="26" id="KW-1185">Reference proteome</keyword>
<dbReference type="CDD" id="cd15515">
    <property type="entry name" value="PHD1_KDM5A_like"/>
    <property type="match status" value="1"/>
</dbReference>
<keyword evidence="20" id="KW-0812">Transmembrane</keyword>
<dbReference type="RefSeq" id="XP_002111443.1">
    <property type="nucleotide sequence ID" value="XM_002111407.1"/>
</dbReference>
<dbReference type="SUPFAM" id="SSF57903">
    <property type="entry name" value="FYVE/PHD zinc finger"/>
    <property type="match status" value="2"/>
</dbReference>
<dbReference type="GO" id="GO:0008270">
    <property type="term" value="F:zinc ion binding"/>
    <property type="evidence" value="ECO:0007669"/>
    <property type="project" value="UniProtKB-KW"/>
</dbReference>
<dbReference type="PhylomeDB" id="B3RV05"/>
<dbReference type="CTD" id="6752656"/>
<comment type="cofactor">
    <cofactor evidence="1">
        <name>Fe(2+)</name>
        <dbReference type="ChEBI" id="CHEBI:29033"/>
    </cofactor>
</comment>
<dbReference type="InterPro" id="IPR013637">
    <property type="entry name" value="Lys_sp_deMease-like_dom"/>
</dbReference>
<dbReference type="InterPro" id="IPR047970">
    <property type="entry name" value="KDM5A_PHD2"/>
</dbReference>
<dbReference type="OrthoDB" id="1678912at2759"/>
<dbReference type="HOGENOM" id="CLU_000991_2_0_1"/>
<dbReference type="SMART" id="SM00249">
    <property type="entry name" value="PHD"/>
    <property type="match status" value="2"/>
</dbReference>
<dbReference type="Pfam" id="PF21323">
    <property type="entry name" value="KDM5_C-hel"/>
    <property type="match status" value="1"/>
</dbReference>
<evidence type="ECO:0000256" key="9">
    <source>
        <dbReference type="ARBA" id="ARBA00022853"/>
    </source>
</evidence>